<evidence type="ECO:0000313" key="2">
    <source>
        <dbReference type="Proteomes" id="UP001281761"/>
    </source>
</evidence>
<dbReference type="Proteomes" id="UP001281761">
    <property type="component" value="Unassembled WGS sequence"/>
</dbReference>
<name>A0ABQ9XHU0_9EUKA</name>
<comment type="caution">
    <text evidence="1">The sequence shown here is derived from an EMBL/GenBank/DDBJ whole genome shotgun (WGS) entry which is preliminary data.</text>
</comment>
<reference evidence="1 2" key="1">
    <citation type="journal article" date="2022" name="bioRxiv">
        <title>Genomics of Preaxostyla Flagellates Illuminates Evolutionary Transitions and the Path Towards Mitochondrial Loss.</title>
        <authorList>
            <person name="Novak L.V.F."/>
            <person name="Treitli S.C."/>
            <person name="Pyrih J."/>
            <person name="Halakuc P."/>
            <person name="Pipaliya S.V."/>
            <person name="Vacek V."/>
            <person name="Brzon O."/>
            <person name="Soukal P."/>
            <person name="Eme L."/>
            <person name="Dacks J.B."/>
            <person name="Karnkowska A."/>
            <person name="Elias M."/>
            <person name="Hampl V."/>
        </authorList>
    </citation>
    <scope>NUCLEOTIDE SEQUENCE [LARGE SCALE GENOMIC DNA]</scope>
    <source>
        <strain evidence="1">NAU3</strain>
        <tissue evidence="1">Gut</tissue>
    </source>
</reference>
<keyword evidence="2" id="KW-1185">Reference proteome</keyword>
<dbReference type="EMBL" id="JARBJD010000121">
    <property type="protein sequence ID" value="KAK2951274.1"/>
    <property type="molecule type" value="Genomic_DNA"/>
</dbReference>
<gene>
    <name evidence="1" type="ORF">BLNAU_13761</name>
</gene>
<evidence type="ECO:0000313" key="1">
    <source>
        <dbReference type="EMBL" id="KAK2951274.1"/>
    </source>
</evidence>
<proteinExistence type="predicted"/>
<accession>A0ABQ9XHU0</accession>
<sequence>MNPDHRQNYTTPIDNVVLELSALESNLRQTLNSPNGQTYQSLLPDRQLPFHQENIPKIESTLSIHNEGSFKPFTEYELAEFSTFNEIIK</sequence>
<organism evidence="1 2">
    <name type="scientific">Blattamonas nauphoetae</name>
    <dbReference type="NCBI Taxonomy" id="2049346"/>
    <lineage>
        <taxon>Eukaryota</taxon>
        <taxon>Metamonada</taxon>
        <taxon>Preaxostyla</taxon>
        <taxon>Oxymonadida</taxon>
        <taxon>Blattamonas</taxon>
    </lineage>
</organism>
<protein>
    <submittedName>
        <fullName evidence="1">Uncharacterized protein</fullName>
    </submittedName>
</protein>